<evidence type="ECO:0000313" key="6">
    <source>
        <dbReference type="Proteomes" id="UP000078558"/>
    </source>
</evidence>
<dbReference type="KEGG" id="odi:ODI_R0623"/>
<feature type="domain" description="Response regulatory" evidence="3">
    <location>
        <begin position="10"/>
        <end position="122"/>
    </location>
</feature>
<keyword evidence="6" id="KW-1185">Reference proteome</keyword>
<dbReference type="Gene3D" id="1.10.10.10">
    <property type="entry name" value="Winged helix-like DNA-binding domain superfamily/Winged helix DNA-binding domain"/>
    <property type="match status" value="1"/>
</dbReference>
<dbReference type="GO" id="GO:0003677">
    <property type="term" value="F:DNA binding"/>
    <property type="evidence" value="ECO:0007669"/>
    <property type="project" value="UniProtKB-KW"/>
</dbReference>
<dbReference type="InterPro" id="IPR001789">
    <property type="entry name" value="Sig_transdc_resp-reg_receiver"/>
</dbReference>
<dbReference type="AlphaFoldDB" id="A0A1C3K2N9"/>
<dbReference type="InterPro" id="IPR011006">
    <property type="entry name" value="CheY-like_superfamily"/>
</dbReference>
<evidence type="ECO:0000256" key="1">
    <source>
        <dbReference type="ARBA" id="ARBA00023125"/>
    </source>
</evidence>
<keyword evidence="1" id="KW-0238">DNA-binding</keyword>
<dbReference type="Proteomes" id="UP000078558">
    <property type="component" value="Chromosome I"/>
</dbReference>
<evidence type="ECO:0000313" key="4">
    <source>
        <dbReference type="EMBL" id="SBT25637.1"/>
    </source>
</evidence>
<dbReference type="RefSeq" id="WP_067753942.1">
    <property type="nucleotide sequence ID" value="NZ_LT907988.1"/>
</dbReference>
<dbReference type="SMART" id="SM00862">
    <property type="entry name" value="Trans_reg_C"/>
    <property type="match status" value="1"/>
</dbReference>
<evidence type="ECO:0000259" key="3">
    <source>
        <dbReference type="PROSITE" id="PS50110"/>
    </source>
</evidence>
<reference evidence="5 6" key="2">
    <citation type="submission" date="2017-08" db="EMBL/GenBank/DDBJ databases">
        <authorList>
            <person name="de Groot N.N."/>
        </authorList>
    </citation>
    <scope>NUCLEOTIDE SEQUENCE [LARGE SCALE GENOMIC DNA]</scope>
    <source>
        <strain evidence="5">Orrdi1</strain>
    </source>
</reference>
<reference evidence="4 6" key="1">
    <citation type="submission" date="2016-06" db="EMBL/GenBank/DDBJ databases">
        <authorList>
            <person name="Kjaerup R.B."/>
            <person name="Dalgaard T.S."/>
            <person name="Juul-Madsen H.R."/>
        </authorList>
    </citation>
    <scope>NUCLEOTIDE SEQUENCE [LARGE SCALE GENOMIC DNA]</scope>
    <source>
        <strain evidence="4">Orrdi1</strain>
    </source>
</reference>
<dbReference type="InterPro" id="IPR001867">
    <property type="entry name" value="OmpR/PhoB-type_DNA-bd"/>
</dbReference>
<dbReference type="GO" id="GO:0000160">
    <property type="term" value="P:phosphorelay signal transduction system"/>
    <property type="evidence" value="ECO:0007669"/>
    <property type="project" value="InterPro"/>
</dbReference>
<comment type="caution">
    <text evidence="2">Lacks conserved residue(s) required for the propagation of feature annotation.</text>
</comment>
<dbReference type="GO" id="GO:0006355">
    <property type="term" value="P:regulation of DNA-templated transcription"/>
    <property type="evidence" value="ECO:0007669"/>
    <property type="project" value="InterPro"/>
</dbReference>
<dbReference type="InterPro" id="IPR016032">
    <property type="entry name" value="Sig_transdc_resp-reg_C-effctor"/>
</dbReference>
<evidence type="ECO:0000256" key="2">
    <source>
        <dbReference type="PROSITE-ProRule" id="PRU00169"/>
    </source>
</evidence>
<dbReference type="EMBL" id="LT907988">
    <property type="protein sequence ID" value="SOE47061.1"/>
    <property type="molecule type" value="Genomic_DNA"/>
</dbReference>
<dbReference type="InterPro" id="IPR036388">
    <property type="entry name" value="WH-like_DNA-bd_sf"/>
</dbReference>
<name>A0A1C3K2N9_9BURK</name>
<dbReference type="SUPFAM" id="SSF52172">
    <property type="entry name" value="CheY-like"/>
    <property type="match status" value="1"/>
</dbReference>
<sequence length="231" mass="24757">MDHFVATGRPVLVLSSDEAFRRAAVRAMRRCGMGVEGCRSEGDAHRRVAGDRAPLLVLAGSPATLASLCSGLRQRSPQAGIVAVSHYDGADQRIEVMRQGADLCLAGDLQVGELVAALQALARRVNGRGVPDAPLRPAPSVWRLLEKGWVLRAPEGASLVLTGAERAFMAELLAAPDARLDRRAYLAARAGETTRRLDMLVCRLRRKAARQGIDLPLRTVSGWGYAFAGAL</sequence>
<dbReference type="OrthoDB" id="9149764at2"/>
<dbReference type="Gene3D" id="3.40.50.2300">
    <property type="match status" value="1"/>
</dbReference>
<gene>
    <name evidence="4" type="ORF">ODI_03565</name>
    <name evidence="5" type="ORF">ODI_R0623</name>
</gene>
<dbReference type="STRING" id="1851544.ODI_03565"/>
<accession>A0A1C3K2N9</accession>
<dbReference type="PROSITE" id="PS50110">
    <property type="entry name" value="RESPONSE_REGULATORY"/>
    <property type="match status" value="1"/>
</dbReference>
<dbReference type="SUPFAM" id="SSF46894">
    <property type="entry name" value="C-terminal effector domain of the bipartite response regulators"/>
    <property type="match status" value="1"/>
</dbReference>
<organism evidence="4 6">
    <name type="scientific">Orrella dioscoreae</name>
    <dbReference type="NCBI Taxonomy" id="1851544"/>
    <lineage>
        <taxon>Bacteria</taxon>
        <taxon>Pseudomonadati</taxon>
        <taxon>Pseudomonadota</taxon>
        <taxon>Betaproteobacteria</taxon>
        <taxon>Burkholderiales</taxon>
        <taxon>Alcaligenaceae</taxon>
        <taxon>Orrella</taxon>
    </lineage>
</organism>
<protein>
    <submittedName>
        <fullName evidence="4">Probable two-component response regulator</fullName>
    </submittedName>
</protein>
<evidence type="ECO:0000313" key="5">
    <source>
        <dbReference type="EMBL" id="SOE47061.1"/>
    </source>
</evidence>
<proteinExistence type="predicted"/>
<dbReference type="EMBL" id="FLRC01000021">
    <property type="protein sequence ID" value="SBT25637.1"/>
    <property type="molecule type" value="Genomic_DNA"/>
</dbReference>